<feature type="transmembrane region" description="Helical" evidence="8">
    <location>
        <begin position="253"/>
        <end position="279"/>
    </location>
</feature>
<dbReference type="InterPro" id="IPR023299">
    <property type="entry name" value="ATPase_P-typ_cyto_dom_N"/>
</dbReference>
<comment type="subcellular location">
    <subcellularLocation>
        <location evidence="1">Membrane</location>
        <topology evidence="1">Multi-pass membrane protein</topology>
    </subcellularLocation>
</comment>
<dbReference type="InterPro" id="IPR023214">
    <property type="entry name" value="HAD_sf"/>
</dbReference>
<dbReference type="Gene3D" id="3.40.50.1000">
    <property type="entry name" value="HAD superfamily/HAD-like"/>
    <property type="match status" value="2"/>
</dbReference>
<comment type="caution">
    <text evidence="10">The sequence shown here is derived from an EMBL/GenBank/DDBJ whole genome shotgun (WGS) entry which is preliminary data.</text>
</comment>
<keyword evidence="6 8" id="KW-1133">Transmembrane helix</keyword>
<dbReference type="AlphaFoldDB" id="A0A1F4US08"/>
<keyword evidence="4" id="KW-0067">ATP-binding</keyword>
<dbReference type="SUPFAM" id="SSF56784">
    <property type="entry name" value="HAD-like"/>
    <property type="match status" value="1"/>
</dbReference>
<dbReference type="GO" id="GO:0016020">
    <property type="term" value="C:membrane"/>
    <property type="evidence" value="ECO:0007669"/>
    <property type="project" value="UniProtKB-SubCell"/>
</dbReference>
<evidence type="ECO:0000313" key="11">
    <source>
        <dbReference type="Proteomes" id="UP000176608"/>
    </source>
</evidence>
<feature type="transmembrane region" description="Helical" evidence="8">
    <location>
        <begin position="739"/>
        <end position="759"/>
    </location>
</feature>
<feature type="transmembrane region" description="Helical" evidence="8">
    <location>
        <begin position="771"/>
        <end position="793"/>
    </location>
</feature>
<dbReference type="SFLD" id="SFLDS00003">
    <property type="entry name" value="Haloacid_Dehalogenase"/>
    <property type="match status" value="1"/>
</dbReference>
<keyword evidence="2 8" id="KW-0812">Transmembrane</keyword>
<evidence type="ECO:0000256" key="4">
    <source>
        <dbReference type="ARBA" id="ARBA00022840"/>
    </source>
</evidence>
<dbReference type="PRINTS" id="PR00120">
    <property type="entry name" value="HATPASE"/>
</dbReference>
<dbReference type="InterPro" id="IPR044492">
    <property type="entry name" value="P_typ_ATPase_HD_dom"/>
</dbReference>
<protein>
    <recommendedName>
        <fullName evidence="9">Cation-transporting P-type ATPase N-terminal domain-containing protein</fullName>
    </recommendedName>
</protein>
<dbReference type="Pfam" id="PF00702">
    <property type="entry name" value="Hydrolase"/>
    <property type="match status" value="1"/>
</dbReference>
<feature type="transmembrane region" description="Helical" evidence="8">
    <location>
        <begin position="632"/>
        <end position="652"/>
    </location>
</feature>
<gene>
    <name evidence="10" type="ORF">A2886_00460</name>
</gene>
<dbReference type="Pfam" id="PF00690">
    <property type="entry name" value="Cation_ATPase_N"/>
    <property type="match status" value="1"/>
</dbReference>
<keyword evidence="7 8" id="KW-0472">Membrane</keyword>
<dbReference type="InterPro" id="IPR008250">
    <property type="entry name" value="ATPase_P-typ_transduc_dom_A_sf"/>
</dbReference>
<feature type="transmembrane region" description="Helical" evidence="8">
    <location>
        <begin position="228"/>
        <end position="247"/>
    </location>
</feature>
<dbReference type="Proteomes" id="UP000176608">
    <property type="component" value="Unassembled WGS sequence"/>
</dbReference>
<proteinExistence type="predicted"/>
<evidence type="ECO:0000259" key="9">
    <source>
        <dbReference type="SMART" id="SM00831"/>
    </source>
</evidence>
<accession>A0A1F4US08</accession>
<evidence type="ECO:0000313" key="10">
    <source>
        <dbReference type="EMBL" id="OGC47761.1"/>
    </source>
</evidence>
<dbReference type="Gene3D" id="2.70.150.10">
    <property type="entry name" value="Calcium-transporting ATPase, cytoplasmic transduction domain A"/>
    <property type="match status" value="1"/>
</dbReference>
<name>A0A1F4US08_UNCKA</name>
<dbReference type="SMART" id="SM00831">
    <property type="entry name" value="Cation_ATPase_N"/>
    <property type="match status" value="1"/>
</dbReference>
<dbReference type="InterPro" id="IPR006068">
    <property type="entry name" value="ATPase_P-typ_cation-transptr_C"/>
</dbReference>
<evidence type="ECO:0000256" key="2">
    <source>
        <dbReference type="ARBA" id="ARBA00022692"/>
    </source>
</evidence>
<feature type="domain" description="Cation-transporting P-type ATPase N-terminal" evidence="9">
    <location>
        <begin position="5"/>
        <end position="73"/>
    </location>
</feature>
<dbReference type="EMBL" id="MEVA01000004">
    <property type="protein sequence ID" value="OGC47761.1"/>
    <property type="molecule type" value="Genomic_DNA"/>
</dbReference>
<organism evidence="10 11">
    <name type="scientific">candidate division WWE3 bacterium RIFCSPHIGHO2_01_FULL_42_13</name>
    <dbReference type="NCBI Taxonomy" id="1802617"/>
    <lineage>
        <taxon>Bacteria</taxon>
        <taxon>Katanobacteria</taxon>
    </lineage>
</organism>
<feature type="transmembrane region" description="Helical" evidence="8">
    <location>
        <begin position="805"/>
        <end position="827"/>
    </location>
</feature>
<evidence type="ECO:0000256" key="1">
    <source>
        <dbReference type="ARBA" id="ARBA00004141"/>
    </source>
</evidence>
<dbReference type="InterPro" id="IPR018303">
    <property type="entry name" value="ATPase_P-typ_P_site"/>
</dbReference>
<dbReference type="SFLD" id="SFLDF00027">
    <property type="entry name" value="p-type_atpase"/>
    <property type="match status" value="1"/>
</dbReference>
<dbReference type="NCBIfam" id="TIGR01494">
    <property type="entry name" value="ATPase_P-type"/>
    <property type="match status" value="2"/>
</dbReference>
<reference evidence="10 11" key="1">
    <citation type="journal article" date="2016" name="Nat. Commun.">
        <title>Thousands of microbial genomes shed light on interconnected biogeochemical processes in an aquifer system.</title>
        <authorList>
            <person name="Anantharaman K."/>
            <person name="Brown C.T."/>
            <person name="Hug L.A."/>
            <person name="Sharon I."/>
            <person name="Castelle C.J."/>
            <person name="Probst A.J."/>
            <person name="Thomas B.C."/>
            <person name="Singh A."/>
            <person name="Wilkins M.J."/>
            <person name="Karaoz U."/>
            <person name="Brodie E.L."/>
            <person name="Williams K.H."/>
            <person name="Hubbard S.S."/>
            <person name="Banfield J.F."/>
        </authorList>
    </citation>
    <scope>NUCLEOTIDE SEQUENCE [LARGE SCALE GENOMIC DNA]</scope>
</reference>
<dbReference type="GO" id="GO:0005524">
    <property type="term" value="F:ATP binding"/>
    <property type="evidence" value="ECO:0007669"/>
    <property type="project" value="UniProtKB-KW"/>
</dbReference>
<evidence type="ECO:0000256" key="7">
    <source>
        <dbReference type="ARBA" id="ARBA00023136"/>
    </source>
</evidence>
<keyword evidence="5" id="KW-1278">Translocase</keyword>
<evidence type="ECO:0000256" key="3">
    <source>
        <dbReference type="ARBA" id="ARBA00022741"/>
    </source>
</evidence>
<dbReference type="InterPro" id="IPR023298">
    <property type="entry name" value="ATPase_P-typ_TM_dom_sf"/>
</dbReference>
<dbReference type="PANTHER" id="PTHR42861">
    <property type="entry name" value="CALCIUM-TRANSPORTING ATPASE"/>
    <property type="match status" value="1"/>
</dbReference>
<evidence type="ECO:0000256" key="5">
    <source>
        <dbReference type="ARBA" id="ARBA00022967"/>
    </source>
</evidence>
<dbReference type="SFLD" id="SFLDG00002">
    <property type="entry name" value="C1.7:_P-type_atpase_like"/>
    <property type="match status" value="1"/>
</dbReference>
<dbReference type="InterPro" id="IPR036412">
    <property type="entry name" value="HAD-like_sf"/>
</dbReference>
<dbReference type="SUPFAM" id="SSF81665">
    <property type="entry name" value="Calcium ATPase, transmembrane domain M"/>
    <property type="match status" value="1"/>
</dbReference>
<feature type="transmembrane region" description="Helical" evidence="8">
    <location>
        <begin position="699"/>
        <end position="727"/>
    </location>
</feature>
<sequence>MPDERVETISSLAHLHQEGLTTTQAGILLKEHGPNNLPETPPPSSLTVFLSQLKSPLVYVLLAAGVVTLFLREYAETAIISLAVFVNTILGYVQERRAGKALEALKKLVQPQAKVIRDGQVVTVSTEQIVPGDVVLLNQGDKVPADGKLLEVNRFFVSEAILTGESEPVSKGKGGDVYMGTIVTAGKAKMVVTVTGARSEMGKIAGEISADGEETPLARQLRKFSNQLSVLVLGLVILVFAIGTALGENLVDIFTTSVALAVSAIPEGLLVGLTVVLAIGMQRILARKGLVRNLVSAETLGGVTTICIDKTGTLTEGKMQVVNVVGEENELAQQVTLANDLDTSAVIAAWEWGSKKVSQEEKEKFEIQQRLDSLPFSSDHKFSASLYPLDEHHNILFVTGAPDIILEYSLLGSHEVEEVKSRINELSHSGKRLLAFARKKVRHSMIELSKEDVQGNLEWVGMLAFSDPIREDVKAALEKTRAAGIKLMVITGDYAGTAKFVLKELGLEVKDGDVVLGPHLENMSPMELEHAIFGHSRAGGPSHTKLFARTRPHQKLKIVEILKAHGEVVAMMGDGVNDAPALSKADIGIVVGEASDVAKESADLVLLDSGFATIVAAIEEGRGIFDNVRKMILYLMSGAFVEIFLVLTSLVARLPVPISAVQILWINLVSDGFPHLALTVDPKASGIMNRHPRPSNERLISGWMLKLMIIVSGASWAFALVLFLISYKVSGDASFARSVAFVTVGLNSLAYVFSVRMLTDPFWKDGIFDNKWLVVAVIAGVLLQAFPFFTPGLRAFFRIEPIGVYWIYAAVSSLLMFFVMEIAKAVFTYKLHAGLKKS</sequence>
<dbReference type="Pfam" id="PF00122">
    <property type="entry name" value="E1-E2_ATPase"/>
    <property type="match status" value="1"/>
</dbReference>
<evidence type="ECO:0000256" key="6">
    <source>
        <dbReference type="ARBA" id="ARBA00022989"/>
    </source>
</evidence>
<keyword evidence="3" id="KW-0547">Nucleotide-binding</keyword>
<dbReference type="InterPro" id="IPR059000">
    <property type="entry name" value="ATPase_P-type_domA"/>
</dbReference>
<dbReference type="InterPro" id="IPR004014">
    <property type="entry name" value="ATPase_P-typ_cation-transptr_N"/>
</dbReference>
<dbReference type="STRING" id="1802617.A2886_00460"/>
<dbReference type="InterPro" id="IPR001757">
    <property type="entry name" value="P_typ_ATPase"/>
</dbReference>
<dbReference type="PROSITE" id="PS00154">
    <property type="entry name" value="ATPASE_E1_E2"/>
    <property type="match status" value="1"/>
</dbReference>
<dbReference type="Pfam" id="PF00689">
    <property type="entry name" value="Cation_ATPase_C"/>
    <property type="match status" value="1"/>
</dbReference>
<dbReference type="Gene3D" id="3.40.1110.10">
    <property type="entry name" value="Calcium-transporting ATPase, cytoplasmic domain N"/>
    <property type="match status" value="1"/>
</dbReference>
<dbReference type="SUPFAM" id="SSF81653">
    <property type="entry name" value="Calcium ATPase, transduction domain A"/>
    <property type="match status" value="1"/>
</dbReference>
<dbReference type="PRINTS" id="PR00119">
    <property type="entry name" value="CATATPASE"/>
</dbReference>
<evidence type="ECO:0000256" key="8">
    <source>
        <dbReference type="SAM" id="Phobius"/>
    </source>
</evidence>
<dbReference type="Gene3D" id="1.20.1110.10">
    <property type="entry name" value="Calcium-transporting ATPase, transmembrane domain"/>
    <property type="match status" value="3"/>
</dbReference>
<dbReference type="GO" id="GO:0016887">
    <property type="term" value="F:ATP hydrolysis activity"/>
    <property type="evidence" value="ECO:0007669"/>
    <property type="project" value="InterPro"/>
</dbReference>